<keyword evidence="4" id="KW-0238">DNA-binding</keyword>
<keyword evidence="2" id="KW-0805">Transcription regulation</keyword>
<dbReference type="Proteomes" id="UP000254978">
    <property type="component" value="Unassembled WGS sequence"/>
</dbReference>
<name>A0A378TKI3_9MYCO</name>
<dbReference type="GO" id="GO:0006352">
    <property type="term" value="P:DNA-templated transcription initiation"/>
    <property type="evidence" value="ECO:0007669"/>
    <property type="project" value="InterPro"/>
</dbReference>
<evidence type="ECO:0000259" key="7">
    <source>
        <dbReference type="Pfam" id="PF08281"/>
    </source>
</evidence>
<evidence type="ECO:0000259" key="6">
    <source>
        <dbReference type="Pfam" id="PF04542"/>
    </source>
</evidence>
<dbReference type="Gene3D" id="1.10.1740.10">
    <property type="match status" value="1"/>
</dbReference>
<dbReference type="SUPFAM" id="SSF88659">
    <property type="entry name" value="Sigma3 and sigma4 domains of RNA polymerase sigma factors"/>
    <property type="match status" value="1"/>
</dbReference>
<dbReference type="Gene3D" id="1.10.10.10">
    <property type="entry name" value="Winged helix-like DNA-binding domain superfamily/Winged helix DNA-binding domain"/>
    <property type="match status" value="1"/>
</dbReference>
<dbReference type="InterPro" id="IPR014284">
    <property type="entry name" value="RNA_pol_sigma-70_dom"/>
</dbReference>
<dbReference type="NCBIfam" id="TIGR02937">
    <property type="entry name" value="sigma70-ECF"/>
    <property type="match status" value="1"/>
</dbReference>
<dbReference type="Pfam" id="PF08281">
    <property type="entry name" value="Sigma70_r4_2"/>
    <property type="match status" value="1"/>
</dbReference>
<evidence type="ECO:0000256" key="2">
    <source>
        <dbReference type="ARBA" id="ARBA00023015"/>
    </source>
</evidence>
<dbReference type="SUPFAM" id="SSF88946">
    <property type="entry name" value="Sigma2 domain of RNA polymerase sigma factors"/>
    <property type="match status" value="1"/>
</dbReference>
<keyword evidence="3" id="KW-0731">Sigma factor</keyword>
<dbReference type="PANTHER" id="PTHR43133:SF53">
    <property type="entry name" value="ECF RNA POLYMERASE SIGMA-E FACTOR"/>
    <property type="match status" value="1"/>
</dbReference>
<evidence type="ECO:0000313" key="8">
    <source>
        <dbReference type="EMBL" id="STZ61301.1"/>
    </source>
</evidence>
<dbReference type="Pfam" id="PF04542">
    <property type="entry name" value="Sigma70_r2"/>
    <property type="match status" value="1"/>
</dbReference>
<evidence type="ECO:0000313" key="9">
    <source>
        <dbReference type="Proteomes" id="UP000254978"/>
    </source>
</evidence>
<protein>
    <submittedName>
        <fullName evidence="8">ECF subfamily RNA polymerase sigma-24 factor</fullName>
    </submittedName>
</protein>
<sequence>MGKDGDDIVTAMTQTDGGERGLIAALRAGDESAFARLVEQHTGAMLRVARGYVASTEIAEEVVQETWVALLRGIGSFEGRSSLRTWLFTILINTAKSRGVRDRRNSDLEVLAFTGGTVDPARFRDSGDPYPGHWLPTEVPAAFPDTPEGSVLGDEMVAVARRELDLLPERQRTVVTLRDMLGMDSAEVCELLDISVANQRVLLHRGRAAVRQALENYLEEAP</sequence>
<accession>A0A378TKI3</accession>
<dbReference type="CDD" id="cd06171">
    <property type="entry name" value="Sigma70_r4"/>
    <property type="match status" value="1"/>
</dbReference>
<proteinExistence type="inferred from homology"/>
<keyword evidence="5" id="KW-0804">Transcription</keyword>
<dbReference type="GO" id="GO:0016987">
    <property type="term" value="F:sigma factor activity"/>
    <property type="evidence" value="ECO:0007669"/>
    <property type="project" value="UniProtKB-KW"/>
</dbReference>
<reference evidence="8 9" key="1">
    <citation type="submission" date="2018-06" db="EMBL/GenBank/DDBJ databases">
        <authorList>
            <consortium name="Pathogen Informatics"/>
            <person name="Doyle S."/>
        </authorList>
    </citation>
    <scope>NUCLEOTIDE SEQUENCE [LARGE SCALE GENOMIC DNA]</scope>
    <source>
        <strain evidence="8 9">NCTC10821</strain>
    </source>
</reference>
<dbReference type="InterPro" id="IPR013324">
    <property type="entry name" value="RNA_pol_sigma_r3/r4-like"/>
</dbReference>
<feature type="domain" description="RNA polymerase sigma-70 region 2" evidence="6">
    <location>
        <begin position="37"/>
        <end position="98"/>
    </location>
</feature>
<dbReference type="AlphaFoldDB" id="A0A378TKI3"/>
<evidence type="ECO:0000256" key="1">
    <source>
        <dbReference type="ARBA" id="ARBA00010641"/>
    </source>
</evidence>
<organism evidence="8 9">
    <name type="scientific">Mycolicibacterium tokaiense</name>
    <dbReference type="NCBI Taxonomy" id="39695"/>
    <lineage>
        <taxon>Bacteria</taxon>
        <taxon>Bacillati</taxon>
        <taxon>Actinomycetota</taxon>
        <taxon>Actinomycetes</taxon>
        <taxon>Mycobacteriales</taxon>
        <taxon>Mycobacteriaceae</taxon>
        <taxon>Mycolicibacterium</taxon>
    </lineage>
</organism>
<feature type="domain" description="RNA polymerase sigma factor 70 region 4 type 2" evidence="7">
    <location>
        <begin position="161"/>
        <end position="209"/>
    </location>
</feature>
<gene>
    <name evidence="8" type="primary">rpoE_5</name>
    <name evidence="8" type="ORF">NCTC10821_04852</name>
</gene>
<dbReference type="InterPro" id="IPR036388">
    <property type="entry name" value="WH-like_DNA-bd_sf"/>
</dbReference>
<keyword evidence="9" id="KW-1185">Reference proteome</keyword>
<evidence type="ECO:0000256" key="3">
    <source>
        <dbReference type="ARBA" id="ARBA00023082"/>
    </source>
</evidence>
<evidence type="ECO:0000256" key="4">
    <source>
        <dbReference type="ARBA" id="ARBA00023125"/>
    </source>
</evidence>
<comment type="similarity">
    <text evidence="1">Belongs to the sigma-70 factor family. ECF subfamily.</text>
</comment>
<evidence type="ECO:0000256" key="5">
    <source>
        <dbReference type="ARBA" id="ARBA00023163"/>
    </source>
</evidence>
<dbReference type="InterPro" id="IPR013325">
    <property type="entry name" value="RNA_pol_sigma_r2"/>
</dbReference>
<dbReference type="PANTHER" id="PTHR43133">
    <property type="entry name" value="RNA POLYMERASE ECF-TYPE SIGMA FACTO"/>
    <property type="match status" value="1"/>
</dbReference>
<dbReference type="InterPro" id="IPR013249">
    <property type="entry name" value="RNA_pol_sigma70_r4_t2"/>
</dbReference>
<dbReference type="InterPro" id="IPR039425">
    <property type="entry name" value="RNA_pol_sigma-70-like"/>
</dbReference>
<dbReference type="GO" id="GO:0003677">
    <property type="term" value="F:DNA binding"/>
    <property type="evidence" value="ECO:0007669"/>
    <property type="project" value="UniProtKB-KW"/>
</dbReference>
<dbReference type="InterPro" id="IPR007627">
    <property type="entry name" value="RNA_pol_sigma70_r2"/>
</dbReference>
<dbReference type="EMBL" id="UGQT01000001">
    <property type="protein sequence ID" value="STZ61301.1"/>
    <property type="molecule type" value="Genomic_DNA"/>
</dbReference>